<dbReference type="AlphaFoldDB" id="A0AAP0MZ24"/>
<evidence type="ECO:0000256" key="11">
    <source>
        <dbReference type="SAM" id="MobiDB-lite"/>
    </source>
</evidence>
<evidence type="ECO:0000259" key="12">
    <source>
        <dbReference type="PROSITE" id="PS50808"/>
    </source>
</evidence>
<dbReference type="GO" id="GO:0005634">
    <property type="term" value="C:nucleus"/>
    <property type="evidence" value="ECO:0007669"/>
    <property type="project" value="UniProtKB-SubCell"/>
</dbReference>
<evidence type="ECO:0000256" key="4">
    <source>
        <dbReference type="ARBA" id="ARBA00022771"/>
    </source>
</evidence>
<evidence type="ECO:0000313" key="13">
    <source>
        <dbReference type="EMBL" id="KAK9228383.1"/>
    </source>
</evidence>
<dbReference type="PROSITE" id="PS50808">
    <property type="entry name" value="ZF_BED"/>
    <property type="match status" value="1"/>
</dbReference>
<keyword evidence="5" id="KW-0862">Zinc</keyword>
<dbReference type="InterPro" id="IPR025525">
    <property type="entry name" value="hAT-like_transposase_RNase-H"/>
</dbReference>
<evidence type="ECO:0000256" key="1">
    <source>
        <dbReference type="ARBA" id="ARBA00004123"/>
    </source>
</evidence>
<evidence type="ECO:0000256" key="10">
    <source>
        <dbReference type="PROSITE-ProRule" id="PRU00027"/>
    </source>
</evidence>
<proteinExistence type="predicted"/>
<dbReference type="SUPFAM" id="SSF53098">
    <property type="entry name" value="Ribonuclease H-like"/>
    <property type="match status" value="1"/>
</dbReference>
<feature type="domain" description="BED-type" evidence="12">
    <location>
        <begin position="48"/>
        <end position="106"/>
    </location>
</feature>
<keyword evidence="6" id="KW-0805">Transcription regulation</keyword>
<evidence type="ECO:0000256" key="3">
    <source>
        <dbReference type="ARBA" id="ARBA00022723"/>
    </source>
</evidence>
<dbReference type="InterPro" id="IPR003656">
    <property type="entry name" value="Znf_BED"/>
</dbReference>
<keyword evidence="9" id="KW-0539">Nucleus</keyword>
<dbReference type="InterPro" id="IPR008906">
    <property type="entry name" value="HATC_C_dom"/>
</dbReference>
<reference evidence="13 14" key="1">
    <citation type="submission" date="2024-05" db="EMBL/GenBank/DDBJ databases">
        <title>Haplotype-resolved chromosome-level genome assembly of Huyou (Citrus changshanensis).</title>
        <authorList>
            <person name="Miao C."/>
            <person name="Chen W."/>
            <person name="Wu Y."/>
            <person name="Wang L."/>
            <person name="Zhao S."/>
            <person name="Grierson D."/>
            <person name="Xu C."/>
            <person name="Chen K."/>
        </authorList>
    </citation>
    <scope>NUCLEOTIDE SEQUENCE [LARGE SCALE GENOMIC DNA]</scope>
    <source>
        <strain evidence="13">01-14</strain>
        <tissue evidence="13">Leaf</tissue>
    </source>
</reference>
<evidence type="ECO:0000256" key="2">
    <source>
        <dbReference type="ARBA" id="ARBA00011738"/>
    </source>
</evidence>
<comment type="subcellular location">
    <subcellularLocation>
        <location evidence="1">Nucleus</location>
    </subcellularLocation>
</comment>
<gene>
    <name evidence="13" type="ORF">WN944_021333</name>
</gene>
<dbReference type="InterPro" id="IPR052035">
    <property type="entry name" value="ZnF_BED_domain_contain"/>
</dbReference>
<dbReference type="Pfam" id="PF14372">
    <property type="entry name" value="hAT-like_RNase-H"/>
    <property type="match status" value="1"/>
</dbReference>
<organism evidence="13 14">
    <name type="scientific">Citrus x changshan-huyou</name>
    <dbReference type="NCBI Taxonomy" id="2935761"/>
    <lineage>
        <taxon>Eukaryota</taxon>
        <taxon>Viridiplantae</taxon>
        <taxon>Streptophyta</taxon>
        <taxon>Embryophyta</taxon>
        <taxon>Tracheophyta</taxon>
        <taxon>Spermatophyta</taxon>
        <taxon>Magnoliopsida</taxon>
        <taxon>eudicotyledons</taxon>
        <taxon>Gunneridae</taxon>
        <taxon>Pentapetalae</taxon>
        <taxon>rosids</taxon>
        <taxon>malvids</taxon>
        <taxon>Sapindales</taxon>
        <taxon>Rutaceae</taxon>
        <taxon>Aurantioideae</taxon>
        <taxon>Citrus</taxon>
    </lineage>
</organism>
<dbReference type="SUPFAM" id="SSF57667">
    <property type="entry name" value="beta-beta-alpha zinc fingers"/>
    <property type="match status" value="1"/>
</dbReference>
<evidence type="ECO:0000256" key="9">
    <source>
        <dbReference type="ARBA" id="ARBA00023242"/>
    </source>
</evidence>
<dbReference type="GO" id="GO:0003677">
    <property type="term" value="F:DNA binding"/>
    <property type="evidence" value="ECO:0007669"/>
    <property type="project" value="UniProtKB-KW"/>
</dbReference>
<keyword evidence="3" id="KW-0479">Metal-binding</keyword>
<comment type="subunit">
    <text evidence="2">Homodimer.</text>
</comment>
<dbReference type="SMART" id="SM00614">
    <property type="entry name" value="ZnF_BED"/>
    <property type="match status" value="1"/>
</dbReference>
<dbReference type="Proteomes" id="UP001428341">
    <property type="component" value="Unassembled WGS sequence"/>
</dbReference>
<dbReference type="Pfam" id="PF05699">
    <property type="entry name" value="Dimer_Tnp_hAT"/>
    <property type="match status" value="1"/>
</dbReference>
<evidence type="ECO:0000256" key="5">
    <source>
        <dbReference type="ARBA" id="ARBA00022833"/>
    </source>
</evidence>
<dbReference type="PANTHER" id="PTHR46481:SF6">
    <property type="entry name" value="ZINC FINGER BED DOMAIN-CONTAINING PROTEIN RICESLEEPER 2-LIKE"/>
    <property type="match status" value="1"/>
</dbReference>
<keyword evidence="4 10" id="KW-0863">Zinc-finger</keyword>
<keyword evidence="8" id="KW-0804">Transcription</keyword>
<evidence type="ECO:0000313" key="14">
    <source>
        <dbReference type="Proteomes" id="UP001428341"/>
    </source>
</evidence>
<protein>
    <recommendedName>
        <fullName evidence="12">BED-type domain-containing protein</fullName>
    </recommendedName>
</protein>
<dbReference type="GO" id="GO:0046983">
    <property type="term" value="F:protein dimerization activity"/>
    <property type="evidence" value="ECO:0007669"/>
    <property type="project" value="InterPro"/>
</dbReference>
<dbReference type="EMBL" id="JBCGBO010000001">
    <property type="protein sequence ID" value="KAK9228383.1"/>
    <property type="molecule type" value="Genomic_DNA"/>
</dbReference>
<comment type="caution">
    <text evidence="13">The sequence shown here is derived from an EMBL/GenBank/DDBJ whole genome shotgun (WGS) entry which is preliminary data.</text>
</comment>
<feature type="region of interest" description="Disordered" evidence="11">
    <location>
        <begin position="1"/>
        <end position="20"/>
    </location>
</feature>
<keyword evidence="14" id="KW-1185">Reference proteome</keyword>
<name>A0AAP0MZ24_9ROSI</name>
<keyword evidence="7" id="KW-0238">DNA-binding</keyword>
<dbReference type="PANTHER" id="PTHR46481">
    <property type="entry name" value="ZINC FINGER BED DOMAIN-CONTAINING PROTEIN 4"/>
    <property type="match status" value="1"/>
</dbReference>
<sequence>MDTSQSNSAYTINDSSVGDDDVNDIIELEEEIEKGLRPVKQKAPRQRKLTSQVWSLFRKVSGDKYSDNKPRAVCKKCSIEYVAVRNSGTGNLRRHYETCAKFKKRDPVQMMLDRSDGLSTRVPKFEAHVFRELLSCAIIMHDLPFQFVEYEGIRRIWNYLCDEVPNICRNTAKADVLKMHNRKKIKIRSMLEEAPSRICLTTDLWTSITTDGYLCLTAHFIDKGWNLQKKVLNFCEMPTPHIGVALAEKILSLLCEWGIEKRIFSLTVDNALSNDVCVVMLKSQLRLKNALVCNGDFFHIRCCAHIINLIVQHGLKEIEKEIEKARESVKYVKGSQVRKRKFLECVKQVSLDDKKGLRQDAPTRWNSTFLMLDSVLYYKNAFRHLHLSDSNYKNCPSEEEWGKNRKDWQILVFAAKVALDQLLCSEDVYMKTMAQKMIEKFEKYWYDFCTILAIAVILDSRYKMAFIEFAYSKVYGQNSEELKHVRDKLFSIFGEYNLITPSSSTTSILTQMSDVGSSAGRNDNSQSTLNQRTMDMFKEFDDFDNMDCSAYVRKSELELYLDEPRIDRKIDLDILSFWKGNGFRYPNLSFMARDILSIPISTVASESTFSVGGRVLDQFRSVLKPETVQAIITTRDWKFGEIENLDVTVDQLTQNIMNMSTNCAPSAESVNGPNDSV</sequence>
<dbReference type="InterPro" id="IPR036236">
    <property type="entry name" value="Znf_C2H2_sf"/>
</dbReference>
<feature type="compositionally biased region" description="Polar residues" evidence="11">
    <location>
        <begin position="1"/>
        <end position="11"/>
    </location>
</feature>
<dbReference type="GO" id="GO:0008270">
    <property type="term" value="F:zinc ion binding"/>
    <property type="evidence" value="ECO:0007669"/>
    <property type="project" value="UniProtKB-KW"/>
</dbReference>
<evidence type="ECO:0000256" key="6">
    <source>
        <dbReference type="ARBA" id="ARBA00023015"/>
    </source>
</evidence>
<evidence type="ECO:0000256" key="8">
    <source>
        <dbReference type="ARBA" id="ARBA00023163"/>
    </source>
</evidence>
<evidence type="ECO:0000256" key="7">
    <source>
        <dbReference type="ARBA" id="ARBA00023125"/>
    </source>
</evidence>
<dbReference type="InterPro" id="IPR012337">
    <property type="entry name" value="RNaseH-like_sf"/>
</dbReference>
<accession>A0AAP0MZ24</accession>